<evidence type="ECO:0000256" key="1">
    <source>
        <dbReference type="SAM" id="MobiDB-lite"/>
    </source>
</evidence>
<evidence type="ECO:0000313" key="2">
    <source>
        <dbReference type="EMBL" id="GBG35570.1"/>
    </source>
</evidence>
<comment type="caution">
    <text evidence="2">The sequence shown here is derived from an EMBL/GenBank/DDBJ whole genome shotgun (WGS) entry which is preliminary data.</text>
</comment>
<sequence>MTSKVNLTLEIPPAATEIEYDPPPKTPTENNSPFPPFPCTTTNAIIDMMEDAPSPFSCPGNDKEIASPINEKTDKKIDDSNGSRDVTGIRSDVRHAFHYYNNTNKVGELNHISINRENKLQEIVGFVDHVYDRNNQVTELLDNLRQQICDFAKTCENKSATL</sequence>
<feature type="compositionally biased region" description="Basic and acidic residues" evidence="1">
    <location>
        <begin position="61"/>
        <end position="82"/>
    </location>
</feature>
<protein>
    <submittedName>
        <fullName evidence="2">Wsv294-like protein</fullName>
    </submittedName>
</protein>
<dbReference type="EMBL" id="BFCG01000002">
    <property type="protein sequence ID" value="GBG35570.1"/>
    <property type="molecule type" value="Genomic_DNA"/>
</dbReference>
<reference evidence="2" key="1">
    <citation type="journal article" date="2018" name="J. Virol.">
        <title>Crustacean Genome Exploration Reveals the Evolutionary Origin of White Spot Syndrome Virus.</title>
        <authorList>
            <person name="Kawato S."/>
            <person name="Shitara A."/>
            <person name="Wang Y."/>
            <person name="Nozaki R."/>
            <person name="Kondo H."/>
            <person name="Hirono I."/>
        </authorList>
    </citation>
    <scope>NUCLEOTIDE SEQUENCE</scope>
    <source>
        <strain evidence="2">Kochi-1</strain>
    </source>
</reference>
<organism evidence="2">
    <name type="scientific">Sesarmops intermedium nimavirus</name>
    <dbReference type="NCBI Taxonomy" id="2133796"/>
    <lineage>
        <taxon>Viruses</taxon>
        <taxon>Viruses incertae sedis</taxon>
        <taxon>Naldaviricetes</taxon>
        <taxon>Nimaviridae</taxon>
    </lineage>
</organism>
<accession>A0A401IPP5</accession>
<name>A0A401IPP5_9VIRU</name>
<feature type="region of interest" description="Disordered" evidence="1">
    <location>
        <begin position="17"/>
        <end position="37"/>
    </location>
</feature>
<proteinExistence type="predicted"/>
<feature type="region of interest" description="Disordered" evidence="1">
    <location>
        <begin position="57"/>
        <end position="86"/>
    </location>
</feature>